<dbReference type="Pfam" id="PF00009">
    <property type="entry name" value="GTP_EFTU"/>
    <property type="match status" value="1"/>
</dbReference>
<keyword evidence="7 13" id="KW-0648">Protein biosynthesis</keyword>
<comment type="subunit">
    <text evidence="12">(Microbial infection) Upon infection by bacteriophage Qbeta, part of the viral RNA-dependent RNA polymerase complex, the other subunits are the viral replicase catalytic subunit (AC P14647), host ribosomal protein S1 and EF-Ts.</text>
</comment>
<dbReference type="GO" id="GO:0003924">
    <property type="term" value="F:GTPase activity"/>
    <property type="evidence" value="ECO:0007669"/>
    <property type="project" value="UniProtKB-UniRule"/>
</dbReference>
<dbReference type="PROSITE" id="PS00301">
    <property type="entry name" value="G_TR_1"/>
    <property type="match status" value="1"/>
</dbReference>
<dbReference type="GO" id="GO:0005737">
    <property type="term" value="C:cytoplasm"/>
    <property type="evidence" value="ECO:0007669"/>
    <property type="project" value="UniProtKB-SubCell"/>
</dbReference>
<dbReference type="FunFam" id="2.40.30.10:FF:000001">
    <property type="entry name" value="Elongation factor Tu"/>
    <property type="match status" value="1"/>
</dbReference>
<keyword evidence="5 13" id="KW-0378">Hydrolase</keyword>
<dbReference type="CDD" id="cd03697">
    <property type="entry name" value="EFTU_II"/>
    <property type="match status" value="1"/>
</dbReference>
<evidence type="ECO:0000256" key="9">
    <source>
        <dbReference type="ARBA" id="ARBA00029554"/>
    </source>
</evidence>
<name>A0A0F3MP04_9RICK</name>
<dbReference type="SUPFAM" id="SSF50465">
    <property type="entry name" value="EF-Tu/eEF-1alpha/eIF2-gamma C-terminal domain"/>
    <property type="match status" value="1"/>
</dbReference>
<dbReference type="Pfam" id="PF03143">
    <property type="entry name" value="GTP_EFTU_D3"/>
    <property type="match status" value="1"/>
</dbReference>
<keyword evidence="16" id="KW-1185">Reference proteome</keyword>
<dbReference type="PRINTS" id="PR00315">
    <property type="entry name" value="ELONGATNFCT"/>
</dbReference>
<keyword evidence="4 13" id="KW-0251">Elongation factor</keyword>
<dbReference type="CDD" id="cd03707">
    <property type="entry name" value="EFTU_III"/>
    <property type="match status" value="1"/>
</dbReference>
<dbReference type="InterPro" id="IPR004160">
    <property type="entry name" value="Transl_elong_EFTu/EF1A_C"/>
</dbReference>
<dbReference type="EMBL" id="LANP01000001">
    <property type="protein sequence ID" value="KJV57475.1"/>
    <property type="molecule type" value="Genomic_DNA"/>
</dbReference>
<dbReference type="InterPro" id="IPR004161">
    <property type="entry name" value="EFTu-like_2"/>
</dbReference>
<comment type="caution">
    <text evidence="15">The sequence shown here is derived from an EMBL/GenBank/DDBJ whole genome shotgun (WGS) entry which is preliminary data.</text>
</comment>
<evidence type="ECO:0000256" key="2">
    <source>
        <dbReference type="ARBA" id="ARBA00022723"/>
    </source>
</evidence>
<dbReference type="NCBIfam" id="TIGR00485">
    <property type="entry name" value="EF-Tu"/>
    <property type="match status" value="1"/>
</dbReference>
<dbReference type="InterPro" id="IPR004541">
    <property type="entry name" value="Transl_elong_EFTu/EF1A_bac/org"/>
</dbReference>
<dbReference type="GO" id="GO:0000287">
    <property type="term" value="F:magnesium ion binding"/>
    <property type="evidence" value="ECO:0007669"/>
    <property type="project" value="UniProtKB-UniRule"/>
</dbReference>
<dbReference type="NCBIfam" id="TIGR00231">
    <property type="entry name" value="small_GTP"/>
    <property type="match status" value="1"/>
</dbReference>
<dbReference type="InterPro" id="IPR009001">
    <property type="entry name" value="Transl_elong_EF1A/Init_IF2_C"/>
</dbReference>
<dbReference type="InterPro" id="IPR000795">
    <property type="entry name" value="T_Tr_GTP-bd_dom"/>
</dbReference>
<dbReference type="InterPro" id="IPR009000">
    <property type="entry name" value="Transl_B-barrel_sf"/>
</dbReference>
<dbReference type="PANTHER" id="PTHR43721">
    <property type="entry name" value="ELONGATION FACTOR TU-RELATED"/>
    <property type="match status" value="1"/>
</dbReference>
<dbReference type="CDD" id="cd01884">
    <property type="entry name" value="EF_Tu"/>
    <property type="match status" value="1"/>
</dbReference>
<dbReference type="NCBIfam" id="NF009372">
    <property type="entry name" value="PRK12735.1"/>
    <property type="match status" value="1"/>
</dbReference>
<dbReference type="HAMAP" id="MF_00118_B">
    <property type="entry name" value="EF_Tu_B"/>
    <property type="match status" value="1"/>
</dbReference>
<comment type="catalytic activity">
    <reaction evidence="13">
        <text>GTP + H2O = GDP + phosphate + H(+)</text>
        <dbReference type="Rhea" id="RHEA:19669"/>
        <dbReference type="ChEBI" id="CHEBI:15377"/>
        <dbReference type="ChEBI" id="CHEBI:15378"/>
        <dbReference type="ChEBI" id="CHEBI:37565"/>
        <dbReference type="ChEBI" id="CHEBI:43474"/>
        <dbReference type="ChEBI" id="CHEBI:58189"/>
        <dbReference type="EC" id="3.6.5.3"/>
    </reaction>
</comment>
<keyword evidence="3 13" id="KW-0547">Nucleotide-binding</keyword>
<organism evidence="15 16">
    <name type="scientific">Orientia chuto str. Dubai</name>
    <dbReference type="NCBI Taxonomy" id="1359168"/>
    <lineage>
        <taxon>Bacteria</taxon>
        <taxon>Pseudomonadati</taxon>
        <taxon>Pseudomonadota</taxon>
        <taxon>Alphaproteobacteria</taxon>
        <taxon>Rickettsiales</taxon>
        <taxon>Rickettsiaceae</taxon>
        <taxon>Rickettsieae</taxon>
        <taxon>Orientia</taxon>
    </lineage>
</organism>
<accession>A0A0F3MP04</accession>
<dbReference type="SUPFAM" id="SSF52540">
    <property type="entry name" value="P-loop containing nucleoside triphosphate hydrolases"/>
    <property type="match status" value="1"/>
</dbReference>
<dbReference type="InterPro" id="IPR041709">
    <property type="entry name" value="EF-Tu_GTP-bd"/>
</dbReference>
<dbReference type="NCBIfam" id="NF000766">
    <property type="entry name" value="PRK00049.1"/>
    <property type="match status" value="1"/>
</dbReference>
<dbReference type="RefSeq" id="WP_045796865.1">
    <property type="nucleotide sequence ID" value="NZ_LANP01000001.1"/>
</dbReference>
<evidence type="ECO:0000256" key="10">
    <source>
        <dbReference type="ARBA" id="ARBA00058140"/>
    </source>
</evidence>
<evidence type="ECO:0000259" key="14">
    <source>
        <dbReference type="PROSITE" id="PS51722"/>
    </source>
</evidence>
<dbReference type="PANTHER" id="PTHR43721:SF22">
    <property type="entry name" value="ELONGATION FACTOR TU, MITOCHONDRIAL"/>
    <property type="match status" value="1"/>
</dbReference>
<feature type="binding site" evidence="13">
    <location>
        <begin position="18"/>
        <end position="25"/>
    </location>
    <ligand>
        <name>GTP</name>
        <dbReference type="ChEBI" id="CHEBI:37565"/>
    </ligand>
</feature>
<dbReference type="Proteomes" id="UP000033616">
    <property type="component" value="Unassembled WGS sequence"/>
</dbReference>
<evidence type="ECO:0000256" key="4">
    <source>
        <dbReference type="ARBA" id="ARBA00022768"/>
    </source>
</evidence>
<dbReference type="Gene3D" id="3.40.50.300">
    <property type="entry name" value="P-loop containing nucleotide triphosphate hydrolases"/>
    <property type="match status" value="1"/>
</dbReference>
<keyword evidence="8 13" id="KW-0342">GTP-binding</keyword>
<dbReference type="EC" id="3.6.5.3" evidence="13"/>
<comment type="function">
    <text evidence="13">GTP hydrolase that promotes the GTP-dependent binding of aminoacyl-tRNA to the A-site of ribosomes during protein biosynthesis.</text>
</comment>
<keyword evidence="2 13" id="KW-0479">Metal-binding</keyword>
<comment type="function">
    <text evidence="10">May play an important regulatory role in cell growth and in the bacterial response to nutrient deprivation.</text>
</comment>
<dbReference type="SUPFAM" id="SSF50447">
    <property type="entry name" value="Translation proteins"/>
    <property type="match status" value="1"/>
</dbReference>
<evidence type="ECO:0000256" key="5">
    <source>
        <dbReference type="ARBA" id="ARBA00022801"/>
    </source>
</evidence>
<evidence type="ECO:0000256" key="8">
    <source>
        <dbReference type="ARBA" id="ARBA00023134"/>
    </source>
</evidence>
<reference evidence="15 16" key="1">
    <citation type="submission" date="2015-02" db="EMBL/GenBank/DDBJ databases">
        <title>Genome Sequencing of Rickettsiales.</title>
        <authorList>
            <person name="Daugherty S.C."/>
            <person name="Su Q."/>
            <person name="Abolude K."/>
            <person name="Beier-Sexton M."/>
            <person name="Carlyon J.A."/>
            <person name="Carter R."/>
            <person name="Day N.P."/>
            <person name="Dumler S.J."/>
            <person name="Dyachenko V."/>
            <person name="Godinez A."/>
            <person name="Kurtti T.J."/>
            <person name="Lichay M."/>
            <person name="Mullins K.E."/>
            <person name="Ott S."/>
            <person name="Pappas-Brown V."/>
            <person name="Paris D.H."/>
            <person name="Patel P."/>
            <person name="Richards A.L."/>
            <person name="Sadzewicz L."/>
            <person name="Sears K."/>
            <person name="Seidman D."/>
            <person name="Sengamalay N."/>
            <person name="Stenos J."/>
            <person name="Tallon L.J."/>
            <person name="Vincent G."/>
            <person name="Fraser C.M."/>
            <person name="Munderloh U."/>
            <person name="Dunning-Hotopp J.C."/>
        </authorList>
    </citation>
    <scope>NUCLEOTIDE SEQUENCE [LARGE SCALE GENOMIC DNA]</scope>
    <source>
        <strain evidence="15 16">Fuller</strain>
    </source>
</reference>
<dbReference type="InterPro" id="IPR033720">
    <property type="entry name" value="EFTU_2"/>
</dbReference>
<dbReference type="InterPro" id="IPR027417">
    <property type="entry name" value="P-loop_NTPase"/>
</dbReference>
<comment type="subunit">
    <text evidence="11">Monomer. Heterotetramer composed of two EF-Ts.EF-Tu dimer complexes.</text>
</comment>
<dbReference type="NCBIfam" id="NF009373">
    <property type="entry name" value="PRK12736.1"/>
    <property type="match status" value="1"/>
</dbReference>
<dbReference type="InterPro" id="IPR050055">
    <property type="entry name" value="EF-Tu_GTPase"/>
</dbReference>
<sequence length="394" mass="42749">MAEAYCRDKPHCNIGTIGHVDHGKTSLSAAISMVASELSNGAIKVKGYGEIDSAPEEKARGITIQTAHVEFISKKRHYALVDCPGHVDYIKNMITGASQTDGLILVVSGVDGVMPQTREHVLLAKQVGVPSILVCINKIDQADPELLELIEMEVRELLTKYGFPGDTTPIVRCSALKALNGDAEAKKGILELMDAIDDYIPQPARVLDQPFLMPIEDVFSILGRGTVVTGRIERGVIKVGDEIEIVGLRSTQKTICTGVEMFKKELDQGQAGDNVGILLRGIKREDVERGQVLAKPGTITPHDSFEAEVYVLTKEEGGRHTPFFQNYRPQFYCRTTDVTGEITLLSGKEMVMPGDHATLSINLVAPIAMDQGLSFAIREGGKTIGAGKVSKIIK</sequence>
<gene>
    <name evidence="13 15" type="primary">tuf</name>
    <name evidence="15" type="ORF">OCHUTO_0024</name>
</gene>
<dbReference type="GO" id="GO:0003746">
    <property type="term" value="F:translation elongation factor activity"/>
    <property type="evidence" value="ECO:0007669"/>
    <property type="project" value="UniProtKB-UniRule"/>
</dbReference>
<protein>
    <recommendedName>
        <fullName evidence="9 13">Elongation factor Tu</fullName>
        <shortName evidence="13">EF-Tu</shortName>
        <ecNumber evidence="13">3.6.5.3</ecNumber>
    </recommendedName>
</protein>
<dbReference type="GO" id="GO:0005525">
    <property type="term" value="F:GTP binding"/>
    <property type="evidence" value="ECO:0007669"/>
    <property type="project" value="UniProtKB-UniRule"/>
</dbReference>
<feature type="domain" description="Tr-type G" evidence="14">
    <location>
        <begin position="9"/>
        <end position="204"/>
    </location>
</feature>
<keyword evidence="13" id="KW-0963">Cytoplasm</keyword>
<evidence type="ECO:0000256" key="7">
    <source>
        <dbReference type="ARBA" id="ARBA00022917"/>
    </source>
</evidence>
<evidence type="ECO:0000256" key="12">
    <source>
        <dbReference type="ARBA" id="ARBA00064283"/>
    </source>
</evidence>
<dbReference type="AlphaFoldDB" id="A0A0F3MP04"/>
<keyword evidence="6 13" id="KW-0460">Magnesium</keyword>
<evidence type="ECO:0000256" key="3">
    <source>
        <dbReference type="ARBA" id="ARBA00022741"/>
    </source>
</evidence>
<dbReference type="InterPro" id="IPR031157">
    <property type="entry name" value="G_TR_CS"/>
</dbReference>
<evidence type="ECO:0000313" key="16">
    <source>
        <dbReference type="Proteomes" id="UP000033616"/>
    </source>
</evidence>
<comment type="similarity">
    <text evidence="1 13">Belongs to the TRAFAC class translation factor GTPase superfamily. Classic translation factor GTPase family. EF-Tu/EF-1A subfamily.</text>
</comment>
<evidence type="ECO:0000313" key="15">
    <source>
        <dbReference type="EMBL" id="KJV57475.1"/>
    </source>
</evidence>
<evidence type="ECO:0000256" key="6">
    <source>
        <dbReference type="ARBA" id="ARBA00022842"/>
    </source>
</evidence>
<dbReference type="STRING" id="1359168.OCHUTO_0024"/>
<proteinExistence type="inferred from homology"/>
<evidence type="ECO:0000256" key="11">
    <source>
        <dbReference type="ARBA" id="ARBA00063778"/>
    </source>
</evidence>
<dbReference type="Pfam" id="PF03144">
    <property type="entry name" value="GTP_EFTU_D2"/>
    <property type="match status" value="1"/>
</dbReference>
<feature type="binding site" evidence="13">
    <location>
        <begin position="82"/>
        <end position="86"/>
    </location>
    <ligand>
        <name>GTP</name>
        <dbReference type="ChEBI" id="CHEBI:37565"/>
    </ligand>
</feature>
<dbReference type="PATRIC" id="fig|1359168.3.peg.25"/>
<evidence type="ECO:0000256" key="1">
    <source>
        <dbReference type="ARBA" id="ARBA00007249"/>
    </source>
</evidence>
<dbReference type="Gene3D" id="2.40.30.10">
    <property type="entry name" value="Translation factors"/>
    <property type="match status" value="2"/>
</dbReference>
<dbReference type="FunFam" id="3.40.50.300:FF:000003">
    <property type="entry name" value="Elongation factor Tu"/>
    <property type="match status" value="1"/>
</dbReference>
<evidence type="ECO:0000256" key="13">
    <source>
        <dbReference type="HAMAP-Rule" id="MF_00118"/>
    </source>
</evidence>
<feature type="binding site" evidence="13">
    <location>
        <begin position="137"/>
        <end position="140"/>
    </location>
    <ligand>
        <name>GTP</name>
        <dbReference type="ChEBI" id="CHEBI:37565"/>
    </ligand>
</feature>
<comment type="subcellular location">
    <subcellularLocation>
        <location evidence="13">Cytoplasm</location>
    </subcellularLocation>
</comment>
<dbReference type="OrthoDB" id="9803139at2"/>
<dbReference type="PROSITE" id="PS51722">
    <property type="entry name" value="G_TR_2"/>
    <property type="match status" value="1"/>
</dbReference>
<feature type="binding site" evidence="13">
    <location>
        <position position="25"/>
    </location>
    <ligand>
        <name>Mg(2+)</name>
        <dbReference type="ChEBI" id="CHEBI:18420"/>
    </ligand>
</feature>
<dbReference type="InterPro" id="IPR005225">
    <property type="entry name" value="Small_GTP-bd"/>
</dbReference>